<gene>
    <name evidence="2" type="ORF">pdam_00003625</name>
</gene>
<feature type="region of interest" description="Disordered" evidence="1">
    <location>
        <begin position="42"/>
        <end position="88"/>
    </location>
</feature>
<dbReference type="Proteomes" id="UP000275408">
    <property type="component" value="Unassembled WGS sequence"/>
</dbReference>
<dbReference type="Pfam" id="PF01391">
    <property type="entry name" value="Collagen"/>
    <property type="match status" value="1"/>
</dbReference>
<keyword evidence="3" id="KW-1185">Reference proteome</keyword>
<dbReference type="EMBL" id="RCHS01000309">
    <property type="protein sequence ID" value="RMX59596.1"/>
    <property type="molecule type" value="Genomic_DNA"/>
</dbReference>
<accession>A0A3M6V0X5</accession>
<protein>
    <recommendedName>
        <fullName evidence="4">Collagen IV NC1 domain-containing protein</fullName>
    </recommendedName>
</protein>
<sequence>MENSLGAKDERKLGAILWHSESFSGGTQKYPKDNSQCCRCSHGTPGNPGTSGNPGIPGQHGAPGQQGARGEPGAIGAPGLPGSSAASNWKQCAWKNDNSELDDSKISVRVLNYKEIGKNTSQSLLLGKYEGHERSNLQSLVLHC</sequence>
<proteinExistence type="predicted"/>
<evidence type="ECO:0000313" key="3">
    <source>
        <dbReference type="Proteomes" id="UP000275408"/>
    </source>
</evidence>
<evidence type="ECO:0000256" key="1">
    <source>
        <dbReference type="SAM" id="MobiDB-lite"/>
    </source>
</evidence>
<feature type="compositionally biased region" description="Low complexity" evidence="1">
    <location>
        <begin position="43"/>
        <end position="69"/>
    </location>
</feature>
<evidence type="ECO:0000313" key="2">
    <source>
        <dbReference type="EMBL" id="RMX59596.1"/>
    </source>
</evidence>
<comment type="caution">
    <text evidence="2">The sequence shown here is derived from an EMBL/GenBank/DDBJ whole genome shotgun (WGS) entry which is preliminary data.</text>
</comment>
<name>A0A3M6V0X5_POCDA</name>
<dbReference type="AlphaFoldDB" id="A0A3M6V0X5"/>
<reference evidence="2 3" key="1">
    <citation type="journal article" date="2018" name="Sci. Rep.">
        <title>Comparative analysis of the Pocillopora damicornis genome highlights role of immune system in coral evolution.</title>
        <authorList>
            <person name="Cunning R."/>
            <person name="Bay R.A."/>
            <person name="Gillette P."/>
            <person name="Baker A.C."/>
            <person name="Traylor-Knowles N."/>
        </authorList>
    </citation>
    <scope>NUCLEOTIDE SEQUENCE [LARGE SCALE GENOMIC DNA]</scope>
    <source>
        <strain evidence="2">RSMAS</strain>
        <tissue evidence="2">Whole animal</tissue>
    </source>
</reference>
<organism evidence="2 3">
    <name type="scientific">Pocillopora damicornis</name>
    <name type="common">Cauliflower coral</name>
    <name type="synonym">Millepora damicornis</name>
    <dbReference type="NCBI Taxonomy" id="46731"/>
    <lineage>
        <taxon>Eukaryota</taxon>
        <taxon>Metazoa</taxon>
        <taxon>Cnidaria</taxon>
        <taxon>Anthozoa</taxon>
        <taxon>Hexacorallia</taxon>
        <taxon>Scleractinia</taxon>
        <taxon>Astrocoeniina</taxon>
        <taxon>Pocilloporidae</taxon>
        <taxon>Pocillopora</taxon>
    </lineage>
</organism>
<evidence type="ECO:0008006" key="4">
    <source>
        <dbReference type="Google" id="ProtNLM"/>
    </source>
</evidence>
<dbReference type="InterPro" id="IPR008160">
    <property type="entry name" value="Collagen"/>
</dbReference>